<name>A0ABR7CXG2_9BACT</name>
<gene>
    <name evidence="1" type="ORF">H8S64_04625</name>
</gene>
<protein>
    <submittedName>
        <fullName evidence="1">Uncharacterized protein</fullName>
    </submittedName>
</protein>
<dbReference type="Proteomes" id="UP000646484">
    <property type="component" value="Unassembled WGS sequence"/>
</dbReference>
<comment type="caution">
    <text evidence="1">The sequence shown here is derived from an EMBL/GenBank/DDBJ whole genome shotgun (WGS) entry which is preliminary data.</text>
</comment>
<sequence>MATRKSLFDCFSGKLGNVVLYTRFGKGFVRMCPTRVNNPRTELQMFYRARLRRVNTFYSAVRQTPLAEIWRIAAREVNTGANVLFNKMNIRAFNGEKGIFYDRLHFTAGSLPLAEEMRVRRLSEREVLLTWKNIAVLNKDRKWDRLLVIVMMENDLFDVILPKVPGSMRWDEEAVVCLPEGTKEVKYLYCAFVSGNWDKCSDNQFLEIPDSAESVR</sequence>
<dbReference type="InterPro" id="IPR046233">
    <property type="entry name" value="DUF6266"/>
</dbReference>
<organism evidence="1 2">
    <name type="scientific">Butyricimonas hominis</name>
    <dbReference type="NCBI Taxonomy" id="2763032"/>
    <lineage>
        <taxon>Bacteria</taxon>
        <taxon>Pseudomonadati</taxon>
        <taxon>Bacteroidota</taxon>
        <taxon>Bacteroidia</taxon>
        <taxon>Bacteroidales</taxon>
        <taxon>Odoribacteraceae</taxon>
        <taxon>Butyricimonas</taxon>
    </lineage>
</organism>
<dbReference type="Pfam" id="PF19781">
    <property type="entry name" value="DUF6266"/>
    <property type="match status" value="1"/>
</dbReference>
<evidence type="ECO:0000313" key="1">
    <source>
        <dbReference type="EMBL" id="MBC5620375.1"/>
    </source>
</evidence>
<proteinExistence type="predicted"/>
<accession>A0ABR7CXG2</accession>
<evidence type="ECO:0000313" key="2">
    <source>
        <dbReference type="Proteomes" id="UP000646484"/>
    </source>
</evidence>
<dbReference type="EMBL" id="JACOOH010000002">
    <property type="protein sequence ID" value="MBC5620375.1"/>
    <property type="molecule type" value="Genomic_DNA"/>
</dbReference>
<dbReference type="RefSeq" id="WP_186975168.1">
    <property type="nucleotide sequence ID" value="NZ_JACOOH010000002.1"/>
</dbReference>
<reference evidence="1 2" key="1">
    <citation type="submission" date="2020-08" db="EMBL/GenBank/DDBJ databases">
        <title>Genome public.</title>
        <authorList>
            <person name="Liu C."/>
            <person name="Sun Q."/>
        </authorList>
    </citation>
    <scope>NUCLEOTIDE SEQUENCE [LARGE SCALE GENOMIC DNA]</scope>
    <source>
        <strain evidence="1 2">NSJ-56</strain>
    </source>
</reference>
<keyword evidence="2" id="KW-1185">Reference proteome</keyword>